<dbReference type="GO" id="GO:0005829">
    <property type="term" value="C:cytosol"/>
    <property type="evidence" value="ECO:0007669"/>
    <property type="project" value="TreeGrafter"/>
</dbReference>
<sequence>MARPAKAEINLDALRHNYRLACKVAPDSQAVAIVKANAYGHGAVAAAQALQAEAPVFGVACIEEAMELREAGIQQPILLLEGMFSAEELAVARQQGFWVAVGHRQQIEMITQAASGQALKVWLKLDTGMHRLGVQPGAAVELYRLLAESDNVADGIVLMSHLACGDEIERPQTPKQIQCFADTLAAISAVADELGQRVETSLANSAGTMAWQDCRRSWNRPGYMLYGGNPFGHSQENADQLQPVMNLRTAVIALRDIAIGECVGYGASWCAQRPSKIATIAMGYADGYPRVVKPGTPVLIHGQRASIVGRVSMDMITIDVTDLADVQLGDEVLMWGEGLSVDEIADCAGTIGYELLARMPARVPRVYLGK</sequence>
<dbReference type="FunFam" id="3.20.20.10:FF:000002">
    <property type="entry name" value="Alanine racemase"/>
    <property type="match status" value="1"/>
</dbReference>
<evidence type="ECO:0000313" key="9">
    <source>
        <dbReference type="EMBL" id="MCZ0866067.1"/>
    </source>
</evidence>
<dbReference type="RefSeq" id="WP_258332222.1">
    <property type="nucleotide sequence ID" value="NZ_JAPTGG010000010.1"/>
</dbReference>
<dbReference type="PANTHER" id="PTHR30511">
    <property type="entry name" value="ALANINE RACEMASE"/>
    <property type="match status" value="1"/>
</dbReference>
<dbReference type="Gene3D" id="2.40.37.10">
    <property type="entry name" value="Lyase, Ornithine Decarboxylase, Chain A, domain 1"/>
    <property type="match status" value="1"/>
</dbReference>
<dbReference type="InterPro" id="IPR020622">
    <property type="entry name" value="Ala_racemase_pyridoxalP-BS"/>
</dbReference>
<dbReference type="Gene3D" id="3.20.20.10">
    <property type="entry name" value="Alanine racemase"/>
    <property type="match status" value="1"/>
</dbReference>
<accession>A0A9J6RNG1</accession>
<dbReference type="SUPFAM" id="SSF51419">
    <property type="entry name" value="PLP-binding barrel"/>
    <property type="match status" value="1"/>
</dbReference>
<comment type="pathway">
    <text evidence="5">Amino-acid biosynthesis; D-alanine biosynthesis; D-alanine from L-alanine: step 1/1.</text>
</comment>
<dbReference type="GO" id="GO:0030170">
    <property type="term" value="F:pyridoxal phosphate binding"/>
    <property type="evidence" value="ECO:0007669"/>
    <property type="project" value="UniProtKB-UniRule"/>
</dbReference>
<dbReference type="SUPFAM" id="SSF50621">
    <property type="entry name" value="Alanine racemase C-terminal domain-like"/>
    <property type="match status" value="1"/>
</dbReference>
<dbReference type="PRINTS" id="PR00992">
    <property type="entry name" value="ALARACEMASE"/>
</dbReference>
<feature type="active site" description="Proton acceptor; specific for D-alanine" evidence="5">
    <location>
        <position position="35"/>
    </location>
</feature>
<feature type="binding site" evidence="5 7">
    <location>
        <position position="313"/>
    </location>
    <ligand>
        <name>substrate</name>
    </ligand>
</feature>
<comment type="cofactor">
    <cofactor evidence="2 5 6">
        <name>pyridoxal 5'-phosphate</name>
        <dbReference type="ChEBI" id="CHEBI:597326"/>
    </cofactor>
</comment>
<keyword evidence="10" id="KW-1185">Reference proteome</keyword>
<dbReference type="InterPro" id="IPR009006">
    <property type="entry name" value="Ala_racemase/Decarboxylase_C"/>
</dbReference>
<evidence type="ECO:0000256" key="6">
    <source>
        <dbReference type="PIRSR" id="PIRSR600821-50"/>
    </source>
</evidence>
<keyword evidence="4 5" id="KW-0413">Isomerase</keyword>
<feature type="domain" description="Alanine racemase C-terminal" evidence="8">
    <location>
        <begin position="244"/>
        <end position="368"/>
    </location>
</feature>
<dbReference type="Pfam" id="PF01168">
    <property type="entry name" value="Ala_racemase_N"/>
    <property type="match status" value="1"/>
</dbReference>
<dbReference type="EC" id="5.1.1.1" evidence="5"/>
<dbReference type="InterPro" id="IPR029066">
    <property type="entry name" value="PLP-binding_barrel"/>
</dbReference>
<feature type="modified residue" description="N6-(pyridoxal phosphate)lysine" evidence="5 6">
    <location>
        <position position="35"/>
    </location>
</feature>
<dbReference type="AlphaFoldDB" id="A0A9J6RNG1"/>
<evidence type="ECO:0000256" key="1">
    <source>
        <dbReference type="ARBA" id="ARBA00000316"/>
    </source>
</evidence>
<dbReference type="GO" id="GO:0008784">
    <property type="term" value="F:alanine racemase activity"/>
    <property type="evidence" value="ECO:0007669"/>
    <property type="project" value="UniProtKB-UniRule"/>
</dbReference>
<dbReference type="InterPro" id="IPR000821">
    <property type="entry name" value="Ala_racemase"/>
</dbReference>
<evidence type="ECO:0000256" key="7">
    <source>
        <dbReference type="PIRSR" id="PIRSR600821-52"/>
    </source>
</evidence>
<dbReference type="InterPro" id="IPR011079">
    <property type="entry name" value="Ala_racemase_C"/>
</dbReference>
<protein>
    <recommendedName>
        <fullName evidence="5">Alanine racemase</fullName>
        <ecNumber evidence="5">5.1.1.1</ecNumber>
    </recommendedName>
</protein>
<comment type="caution">
    <text evidence="9">The sequence shown here is derived from an EMBL/GenBank/DDBJ whole genome shotgun (WGS) entry which is preliminary data.</text>
</comment>
<evidence type="ECO:0000259" key="8">
    <source>
        <dbReference type="SMART" id="SM01005"/>
    </source>
</evidence>
<comment type="catalytic activity">
    <reaction evidence="1 5">
        <text>L-alanine = D-alanine</text>
        <dbReference type="Rhea" id="RHEA:20249"/>
        <dbReference type="ChEBI" id="CHEBI:57416"/>
        <dbReference type="ChEBI" id="CHEBI:57972"/>
        <dbReference type="EC" id="5.1.1.1"/>
    </reaction>
</comment>
<proteinExistence type="inferred from homology"/>
<reference evidence="9 10" key="1">
    <citation type="submission" date="2022-12" db="EMBL/GenBank/DDBJ databases">
        <title>Dasania phycosphaerae sp. nov., isolated from particulate material of the south coast of Korea.</title>
        <authorList>
            <person name="Jiang Y."/>
        </authorList>
    </citation>
    <scope>NUCLEOTIDE SEQUENCE [LARGE SCALE GENOMIC DNA]</scope>
    <source>
        <strain evidence="9 10">GY-19</strain>
    </source>
</reference>
<dbReference type="PROSITE" id="PS00395">
    <property type="entry name" value="ALANINE_RACEMASE"/>
    <property type="match status" value="1"/>
</dbReference>
<feature type="active site" description="Proton acceptor; specific for L-alanine" evidence="5">
    <location>
        <position position="265"/>
    </location>
</feature>
<dbReference type="EMBL" id="JAPTGG010000010">
    <property type="protein sequence ID" value="MCZ0866067.1"/>
    <property type="molecule type" value="Genomic_DNA"/>
</dbReference>
<dbReference type="Proteomes" id="UP001069090">
    <property type="component" value="Unassembled WGS sequence"/>
</dbReference>
<comment type="similarity">
    <text evidence="5">Belongs to the alanine racemase family.</text>
</comment>
<dbReference type="PANTHER" id="PTHR30511:SF0">
    <property type="entry name" value="ALANINE RACEMASE, CATABOLIC-RELATED"/>
    <property type="match status" value="1"/>
</dbReference>
<comment type="function">
    <text evidence="5">Catalyzes the interconversion of L-alanine and D-alanine. May also act on other amino acids.</text>
</comment>
<evidence type="ECO:0000256" key="2">
    <source>
        <dbReference type="ARBA" id="ARBA00001933"/>
    </source>
</evidence>
<dbReference type="InterPro" id="IPR001608">
    <property type="entry name" value="Ala_racemase_N"/>
</dbReference>
<evidence type="ECO:0000313" key="10">
    <source>
        <dbReference type="Proteomes" id="UP001069090"/>
    </source>
</evidence>
<feature type="binding site" evidence="5 7">
    <location>
        <position position="131"/>
    </location>
    <ligand>
        <name>substrate</name>
    </ligand>
</feature>
<evidence type="ECO:0000256" key="3">
    <source>
        <dbReference type="ARBA" id="ARBA00022898"/>
    </source>
</evidence>
<name>A0A9J6RNG1_9GAMM</name>
<dbReference type="SMART" id="SM01005">
    <property type="entry name" value="Ala_racemase_C"/>
    <property type="match status" value="1"/>
</dbReference>
<dbReference type="Pfam" id="PF00842">
    <property type="entry name" value="Ala_racemase_C"/>
    <property type="match status" value="1"/>
</dbReference>
<gene>
    <name evidence="9" type="primary">alr</name>
    <name evidence="9" type="ORF">O0V09_12715</name>
</gene>
<keyword evidence="3 5" id="KW-0663">Pyridoxal phosphate</keyword>
<dbReference type="GO" id="GO:0030632">
    <property type="term" value="P:D-alanine biosynthetic process"/>
    <property type="evidence" value="ECO:0007669"/>
    <property type="project" value="UniProtKB-UniRule"/>
</dbReference>
<organism evidence="9 10">
    <name type="scientific">Dasania phycosphaerae</name>
    <dbReference type="NCBI Taxonomy" id="2950436"/>
    <lineage>
        <taxon>Bacteria</taxon>
        <taxon>Pseudomonadati</taxon>
        <taxon>Pseudomonadota</taxon>
        <taxon>Gammaproteobacteria</taxon>
        <taxon>Cellvibrionales</taxon>
        <taxon>Spongiibacteraceae</taxon>
        <taxon>Dasania</taxon>
    </lineage>
</organism>
<dbReference type="NCBIfam" id="TIGR00492">
    <property type="entry name" value="alr"/>
    <property type="match status" value="1"/>
</dbReference>
<evidence type="ECO:0000256" key="5">
    <source>
        <dbReference type="HAMAP-Rule" id="MF_01201"/>
    </source>
</evidence>
<evidence type="ECO:0000256" key="4">
    <source>
        <dbReference type="ARBA" id="ARBA00023235"/>
    </source>
</evidence>
<dbReference type="CDD" id="cd06827">
    <property type="entry name" value="PLPDE_III_AR_proteobact"/>
    <property type="match status" value="1"/>
</dbReference>
<dbReference type="HAMAP" id="MF_01201">
    <property type="entry name" value="Ala_racemase"/>
    <property type="match status" value="1"/>
</dbReference>